<sequence>KKNEEEELKKQQEQKEREERDALEREETRKKEERERCEKELRLRRQREEREEREAEELEREEREERRREEREKESREARAAFEAVQYPIEQEYERQRILQNEQTEREKREANEVWQDSLKQKEEHENFQREFFRKPVRESFQSTTVEYGNIDKHSIIKTAFKKIRNMIAATAFKFVFLTLPINSKNVIKTGRGKDQLLLEGYRYRRDHVNWRCVKDYCTGRVLHNGDRYEMYRGHMCEAPNLEEVQRAIFNEEIRDKTRSMHNTPRQIIQDACLKINIESSAILPQFLSLQRTVQRHRRDAFIPITKPKVFNEIVIPPRLQVTIDGQKFLIYDNGDPNVEY</sequence>
<dbReference type="EMBL" id="CAJOBC010100817">
    <property type="protein sequence ID" value="CAF4469574.1"/>
    <property type="molecule type" value="Genomic_DNA"/>
</dbReference>
<gene>
    <name evidence="2" type="ORF">SRO942_LOCUS43197</name>
</gene>
<accession>A0A8S2X034</accession>
<feature type="non-terminal residue" evidence="2">
    <location>
        <position position="341"/>
    </location>
</feature>
<evidence type="ECO:0000256" key="1">
    <source>
        <dbReference type="SAM" id="MobiDB-lite"/>
    </source>
</evidence>
<dbReference type="OrthoDB" id="93990at2759"/>
<feature type="compositionally biased region" description="Basic and acidic residues" evidence="1">
    <location>
        <begin position="60"/>
        <end position="79"/>
    </location>
</feature>
<evidence type="ECO:0000313" key="3">
    <source>
        <dbReference type="Proteomes" id="UP000681722"/>
    </source>
</evidence>
<dbReference type="AlphaFoldDB" id="A0A8S2X034"/>
<dbReference type="Gene3D" id="2.20.25.240">
    <property type="match status" value="1"/>
</dbReference>
<name>A0A8S2X034_9BILA</name>
<evidence type="ECO:0000313" key="2">
    <source>
        <dbReference type="EMBL" id="CAF4469574.1"/>
    </source>
</evidence>
<protein>
    <recommendedName>
        <fullName evidence="4">FLYWCH-type domain-containing protein</fullName>
    </recommendedName>
</protein>
<organism evidence="2 3">
    <name type="scientific">Didymodactylos carnosus</name>
    <dbReference type="NCBI Taxonomy" id="1234261"/>
    <lineage>
        <taxon>Eukaryota</taxon>
        <taxon>Metazoa</taxon>
        <taxon>Spiralia</taxon>
        <taxon>Gnathifera</taxon>
        <taxon>Rotifera</taxon>
        <taxon>Eurotatoria</taxon>
        <taxon>Bdelloidea</taxon>
        <taxon>Philodinida</taxon>
        <taxon>Philodinidae</taxon>
        <taxon>Didymodactylos</taxon>
    </lineage>
</organism>
<reference evidence="2" key="1">
    <citation type="submission" date="2021-02" db="EMBL/GenBank/DDBJ databases">
        <authorList>
            <person name="Nowell W R."/>
        </authorList>
    </citation>
    <scope>NUCLEOTIDE SEQUENCE</scope>
</reference>
<evidence type="ECO:0008006" key="4">
    <source>
        <dbReference type="Google" id="ProtNLM"/>
    </source>
</evidence>
<feature type="region of interest" description="Disordered" evidence="1">
    <location>
        <begin position="1"/>
        <end position="79"/>
    </location>
</feature>
<proteinExistence type="predicted"/>
<feature type="compositionally biased region" description="Basic and acidic residues" evidence="1">
    <location>
        <begin position="1"/>
        <end position="53"/>
    </location>
</feature>
<dbReference type="Proteomes" id="UP000681722">
    <property type="component" value="Unassembled WGS sequence"/>
</dbReference>
<comment type="caution">
    <text evidence="2">The sequence shown here is derived from an EMBL/GenBank/DDBJ whole genome shotgun (WGS) entry which is preliminary data.</text>
</comment>